<dbReference type="SMART" id="SM00028">
    <property type="entry name" value="TPR"/>
    <property type="match status" value="1"/>
</dbReference>
<dbReference type="EMBL" id="KK103107">
    <property type="protein sequence ID" value="KIY96215.1"/>
    <property type="molecule type" value="Genomic_DNA"/>
</dbReference>
<dbReference type="SUPFAM" id="SSF48452">
    <property type="entry name" value="TPR-like"/>
    <property type="match status" value="1"/>
</dbReference>
<dbReference type="AlphaFoldDB" id="A0A0D2MNC2"/>
<dbReference type="KEGG" id="mng:MNEG_11749"/>
<proteinExistence type="predicted"/>
<dbReference type="GeneID" id="25729042"/>
<protein>
    <submittedName>
        <fullName evidence="1">Uncharacterized protein</fullName>
    </submittedName>
</protein>
<gene>
    <name evidence="1" type="ORF">MNEG_11749</name>
</gene>
<evidence type="ECO:0000313" key="2">
    <source>
        <dbReference type="Proteomes" id="UP000054498"/>
    </source>
</evidence>
<keyword evidence="2" id="KW-1185">Reference proteome</keyword>
<accession>A0A0D2MNC2</accession>
<evidence type="ECO:0000313" key="1">
    <source>
        <dbReference type="EMBL" id="KIY96215.1"/>
    </source>
</evidence>
<dbReference type="InterPro" id="IPR019734">
    <property type="entry name" value="TPR_rpt"/>
</dbReference>
<reference evidence="1 2" key="1">
    <citation type="journal article" date="2013" name="BMC Genomics">
        <title>Reconstruction of the lipid metabolism for the microalga Monoraphidium neglectum from its genome sequence reveals characteristics suitable for biofuel production.</title>
        <authorList>
            <person name="Bogen C."/>
            <person name="Al-Dilaimi A."/>
            <person name="Albersmeier A."/>
            <person name="Wichmann J."/>
            <person name="Grundmann M."/>
            <person name="Rupp O."/>
            <person name="Lauersen K.J."/>
            <person name="Blifernez-Klassen O."/>
            <person name="Kalinowski J."/>
            <person name="Goesmann A."/>
            <person name="Mussgnug J.H."/>
            <person name="Kruse O."/>
        </authorList>
    </citation>
    <scope>NUCLEOTIDE SEQUENCE [LARGE SCALE GENOMIC DNA]</scope>
    <source>
        <strain evidence="1 2">SAG 48.87</strain>
    </source>
</reference>
<name>A0A0D2MNC2_9CHLO</name>
<sequence length="99" mass="10386">MTGHANGVGSELAGLVADQNLTAALRVLEEAIGGAEADYASAAARLAQLHINKGYCHQSLSLSRKALKDYDAALAIAPGNVMALFRRGQVLQTLNKKQP</sequence>
<organism evidence="1 2">
    <name type="scientific">Monoraphidium neglectum</name>
    <dbReference type="NCBI Taxonomy" id="145388"/>
    <lineage>
        <taxon>Eukaryota</taxon>
        <taxon>Viridiplantae</taxon>
        <taxon>Chlorophyta</taxon>
        <taxon>core chlorophytes</taxon>
        <taxon>Chlorophyceae</taxon>
        <taxon>CS clade</taxon>
        <taxon>Sphaeropleales</taxon>
        <taxon>Selenastraceae</taxon>
        <taxon>Monoraphidium</taxon>
    </lineage>
</organism>
<dbReference type="OrthoDB" id="1926212at2759"/>
<dbReference type="RefSeq" id="XP_013895235.1">
    <property type="nucleotide sequence ID" value="XM_014039781.1"/>
</dbReference>
<dbReference type="Gene3D" id="1.25.40.10">
    <property type="entry name" value="Tetratricopeptide repeat domain"/>
    <property type="match status" value="1"/>
</dbReference>
<dbReference type="InterPro" id="IPR011990">
    <property type="entry name" value="TPR-like_helical_dom_sf"/>
</dbReference>
<dbReference type="Proteomes" id="UP000054498">
    <property type="component" value="Unassembled WGS sequence"/>
</dbReference>